<dbReference type="SMART" id="SM00267">
    <property type="entry name" value="GGDEF"/>
    <property type="match status" value="1"/>
</dbReference>
<dbReference type="GO" id="GO:0007165">
    <property type="term" value="P:signal transduction"/>
    <property type="evidence" value="ECO:0007669"/>
    <property type="project" value="InterPro"/>
</dbReference>
<dbReference type="Pfam" id="PF00990">
    <property type="entry name" value="GGDEF"/>
    <property type="match status" value="1"/>
</dbReference>
<gene>
    <name evidence="6" type="ORF">BCT74_08085</name>
</gene>
<dbReference type="PROSITE" id="PS50885">
    <property type="entry name" value="HAMP"/>
    <property type="match status" value="1"/>
</dbReference>
<feature type="domain" description="PAS" evidence="3">
    <location>
        <begin position="367"/>
        <end position="437"/>
    </location>
</feature>
<comment type="caution">
    <text evidence="6">The sequence shown here is derived from an EMBL/GenBank/DDBJ whole genome shotgun (WGS) entry which is preliminary data.</text>
</comment>
<dbReference type="PANTHER" id="PTHR46663">
    <property type="entry name" value="DIGUANYLATE CYCLASE DGCT-RELATED"/>
    <property type="match status" value="1"/>
</dbReference>
<dbReference type="InterPro" id="IPR035965">
    <property type="entry name" value="PAS-like_dom_sf"/>
</dbReference>
<dbReference type="EMBL" id="MCYL01000024">
    <property type="protein sequence ID" value="PML55279.1"/>
    <property type="molecule type" value="Genomic_DNA"/>
</dbReference>
<keyword evidence="2" id="KW-0812">Transmembrane</keyword>
<dbReference type="SMART" id="SM00091">
    <property type="entry name" value="PAS"/>
    <property type="match status" value="2"/>
</dbReference>
<evidence type="ECO:0000256" key="1">
    <source>
        <dbReference type="ARBA" id="ARBA00001946"/>
    </source>
</evidence>
<dbReference type="CDD" id="cd00130">
    <property type="entry name" value="PAS"/>
    <property type="match status" value="1"/>
</dbReference>
<evidence type="ECO:0000259" key="3">
    <source>
        <dbReference type="PROSITE" id="PS50112"/>
    </source>
</evidence>
<comment type="cofactor">
    <cofactor evidence="1">
        <name>Mg(2+)</name>
        <dbReference type="ChEBI" id="CHEBI:18420"/>
    </cofactor>
</comment>
<dbReference type="CDD" id="cd01949">
    <property type="entry name" value="GGDEF"/>
    <property type="match status" value="1"/>
</dbReference>
<dbReference type="Pfam" id="PF17152">
    <property type="entry name" value="CHASE8"/>
    <property type="match status" value="1"/>
</dbReference>
<evidence type="ECO:0000256" key="2">
    <source>
        <dbReference type="SAM" id="Phobius"/>
    </source>
</evidence>
<feature type="domain" description="GGDEF" evidence="5">
    <location>
        <begin position="524"/>
        <end position="656"/>
    </location>
</feature>
<proteinExistence type="predicted"/>
<dbReference type="SUPFAM" id="SSF55073">
    <property type="entry name" value="Nucleotide cyclase"/>
    <property type="match status" value="1"/>
</dbReference>
<protein>
    <submittedName>
        <fullName evidence="6">Diguanylate cyclase</fullName>
    </submittedName>
</protein>
<dbReference type="AlphaFoldDB" id="A0A2N7IE47"/>
<dbReference type="PROSITE" id="PS50112">
    <property type="entry name" value="PAS"/>
    <property type="match status" value="1"/>
</dbReference>
<dbReference type="PANTHER" id="PTHR46663:SF2">
    <property type="entry name" value="GGDEF DOMAIN-CONTAINING PROTEIN"/>
    <property type="match status" value="1"/>
</dbReference>
<dbReference type="InterPro" id="IPR043128">
    <property type="entry name" value="Rev_trsase/Diguanyl_cyclase"/>
</dbReference>
<name>A0A2N7IE47_9VIBR</name>
<dbReference type="InterPro" id="IPR052163">
    <property type="entry name" value="DGC-Regulatory_Protein"/>
</dbReference>
<evidence type="ECO:0000313" key="7">
    <source>
        <dbReference type="Proteomes" id="UP000235746"/>
    </source>
</evidence>
<dbReference type="InterPro" id="IPR000014">
    <property type="entry name" value="PAS"/>
</dbReference>
<evidence type="ECO:0000313" key="6">
    <source>
        <dbReference type="EMBL" id="PML55279.1"/>
    </source>
</evidence>
<keyword evidence="2" id="KW-1133">Transmembrane helix</keyword>
<feature type="domain" description="HAMP" evidence="4">
    <location>
        <begin position="187"/>
        <end position="240"/>
    </location>
</feature>
<dbReference type="NCBIfam" id="TIGR00229">
    <property type="entry name" value="sensory_box"/>
    <property type="match status" value="2"/>
</dbReference>
<dbReference type="FunFam" id="3.30.70.270:FF:000001">
    <property type="entry name" value="Diguanylate cyclase domain protein"/>
    <property type="match status" value="1"/>
</dbReference>
<dbReference type="Pfam" id="PF00672">
    <property type="entry name" value="HAMP"/>
    <property type="match status" value="1"/>
</dbReference>
<keyword evidence="2" id="KW-0472">Membrane</keyword>
<dbReference type="InterPro" id="IPR033417">
    <property type="entry name" value="CHASE8"/>
</dbReference>
<dbReference type="GO" id="GO:0003824">
    <property type="term" value="F:catalytic activity"/>
    <property type="evidence" value="ECO:0007669"/>
    <property type="project" value="UniProtKB-ARBA"/>
</dbReference>
<dbReference type="Gene3D" id="3.30.70.270">
    <property type="match status" value="1"/>
</dbReference>
<dbReference type="NCBIfam" id="TIGR00254">
    <property type="entry name" value="GGDEF"/>
    <property type="match status" value="1"/>
</dbReference>
<feature type="transmembrane region" description="Helical" evidence="2">
    <location>
        <begin position="14"/>
        <end position="36"/>
    </location>
</feature>
<dbReference type="Gene3D" id="3.30.450.20">
    <property type="entry name" value="PAS domain"/>
    <property type="match status" value="2"/>
</dbReference>
<dbReference type="PROSITE" id="PS50887">
    <property type="entry name" value="GGDEF"/>
    <property type="match status" value="1"/>
</dbReference>
<dbReference type="SMART" id="SM00304">
    <property type="entry name" value="HAMP"/>
    <property type="match status" value="1"/>
</dbReference>
<dbReference type="SUPFAM" id="SSF158472">
    <property type="entry name" value="HAMP domain-like"/>
    <property type="match status" value="1"/>
</dbReference>
<feature type="transmembrane region" description="Helical" evidence="2">
    <location>
        <begin position="163"/>
        <end position="185"/>
    </location>
</feature>
<dbReference type="InterPro" id="IPR000160">
    <property type="entry name" value="GGDEF_dom"/>
</dbReference>
<dbReference type="GO" id="GO:0016020">
    <property type="term" value="C:membrane"/>
    <property type="evidence" value="ECO:0007669"/>
    <property type="project" value="InterPro"/>
</dbReference>
<reference evidence="7" key="1">
    <citation type="submission" date="2016-07" db="EMBL/GenBank/DDBJ databases">
        <title>Nontailed viruses are major unrecognized killers of bacteria in the ocean.</title>
        <authorList>
            <person name="Kauffman K."/>
            <person name="Hussain F."/>
            <person name="Yang J."/>
            <person name="Arevalo P."/>
            <person name="Brown J."/>
            <person name="Cutler M."/>
            <person name="Kelly L."/>
            <person name="Polz M.F."/>
        </authorList>
    </citation>
    <scope>NUCLEOTIDE SEQUENCE [LARGE SCALE GENOMIC DNA]</scope>
    <source>
        <strain evidence="7">10N.261.51.B8</strain>
    </source>
</reference>
<dbReference type="InterPro" id="IPR029787">
    <property type="entry name" value="Nucleotide_cyclase"/>
</dbReference>
<dbReference type="CDD" id="cd06225">
    <property type="entry name" value="HAMP"/>
    <property type="match status" value="1"/>
</dbReference>
<dbReference type="Gene3D" id="6.10.340.10">
    <property type="match status" value="1"/>
</dbReference>
<dbReference type="RefSeq" id="WP_102559302.1">
    <property type="nucleotide sequence ID" value="NZ_MCYL01000024.1"/>
</dbReference>
<sequence>MLSFINKLSIKNKLILPIILFVSVAFITIQSINYTVTFEREKDNLIQRVKVLAQGVAYNLQAAILFEDKTSANEILSAFSADKDIVRVKLFDHNNQLFASYQVDNSDIPRPNADEIKDIAAKQYAISEDYIYLSVPIWLDDELIAKLRVTISKQTFAKILTNILKVAGIYLLLLVVLGIVLVTMVQRFIIQPMFELNEAMQAFVERRSEQPKLIAASNDEIGDLVRAFNTMLERLKHRDSQINFTLDKLQEEKSFANEVIETVQHSLLVVDRKGAIIHANAATRDIFKCTEAFIENMSIQELIASKPPGFLQAALSSNIELNDEMIETIDLFQSKQWLQVSSRSLSKHGHTLFAIQDVTEIETAMSRQRLAAGVFENSKDGLIVLNSSNVITMVNPAVTQLLGYHADLLVDKTPFEVFSWQQFSSLMPTILSSLENYGQWQGEVWEQNVSGTLVPMFVKVNRIVSDRKEGDFDMVLTLSDLSNVKEMERLEHLAHHDALTGLANRAQLYKFLDSVVSASHYSNQQFAVLYLDLDGFKRINDTYGHDAGDEILKTVSERLLSQVRAGDLVARLSGDEFVLIIKQTDKNLIAKLAERLLDLIEQEVNYKQRTLNVGASIGIHLVDGSDKDLDTILKMADEAMYEAKHKGKGQYTFSADNQQY</sequence>
<organism evidence="6 7">
    <name type="scientific">Vibrio lentus</name>
    <dbReference type="NCBI Taxonomy" id="136468"/>
    <lineage>
        <taxon>Bacteria</taxon>
        <taxon>Pseudomonadati</taxon>
        <taxon>Pseudomonadota</taxon>
        <taxon>Gammaproteobacteria</taxon>
        <taxon>Vibrionales</taxon>
        <taxon>Vibrionaceae</taxon>
        <taxon>Vibrio</taxon>
    </lineage>
</organism>
<evidence type="ECO:0000259" key="4">
    <source>
        <dbReference type="PROSITE" id="PS50885"/>
    </source>
</evidence>
<dbReference type="Pfam" id="PF13426">
    <property type="entry name" value="PAS_9"/>
    <property type="match status" value="2"/>
</dbReference>
<dbReference type="SUPFAM" id="SSF55785">
    <property type="entry name" value="PYP-like sensor domain (PAS domain)"/>
    <property type="match status" value="2"/>
</dbReference>
<dbReference type="InterPro" id="IPR003660">
    <property type="entry name" value="HAMP_dom"/>
</dbReference>
<accession>A0A2N7IE47</accession>
<dbReference type="Proteomes" id="UP000235746">
    <property type="component" value="Unassembled WGS sequence"/>
</dbReference>
<evidence type="ECO:0000259" key="5">
    <source>
        <dbReference type="PROSITE" id="PS50887"/>
    </source>
</evidence>